<keyword evidence="3" id="KW-1185">Reference proteome</keyword>
<sequence>MTIRVIQIEHAALSSSLNPLPDFQISSEELTLLDYSLAGDIIDFMQLPGLDKICHFPPPIVVLTGTVVKMEEPEPGIEDSDAVVSFELNIAQFSHVYHRVEFDHKPFLPVRCSVFHRPWWPTVASRPHPNPGKIVTVFGYILEAIRGAENKVTCIHVDVKQFAAVGDGTVPQANLLDGTPKGKSTAQGRSRFAGFNSNPSTPNAAKKCRLNPSITGSRAQGSQG</sequence>
<evidence type="ECO:0000313" key="3">
    <source>
        <dbReference type="Proteomes" id="UP001213000"/>
    </source>
</evidence>
<dbReference type="AlphaFoldDB" id="A0AAD5YRJ4"/>
<feature type="region of interest" description="Disordered" evidence="1">
    <location>
        <begin position="175"/>
        <end position="224"/>
    </location>
</feature>
<protein>
    <submittedName>
        <fullName evidence="2">Uncharacterized protein</fullName>
    </submittedName>
</protein>
<proteinExistence type="predicted"/>
<dbReference type="EMBL" id="JANIEX010000353">
    <property type="protein sequence ID" value="KAJ3568311.1"/>
    <property type="molecule type" value="Genomic_DNA"/>
</dbReference>
<comment type="caution">
    <text evidence="2">The sequence shown here is derived from an EMBL/GenBank/DDBJ whole genome shotgun (WGS) entry which is preliminary data.</text>
</comment>
<dbReference type="Proteomes" id="UP001213000">
    <property type="component" value="Unassembled WGS sequence"/>
</dbReference>
<reference evidence="2" key="1">
    <citation type="submission" date="2022-07" db="EMBL/GenBank/DDBJ databases">
        <title>Genome Sequence of Leucocoprinus birnbaumii.</title>
        <authorList>
            <person name="Buettner E."/>
        </authorList>
    </citation>
    <scope>NUCLEOTIDE SEQUENCE</scope>
    <source>
        <strain evidence="2">VT141</strain>
    </source>
</reference>
<name>A0AAD5YRJ4_9AGAR</name>
<gene>
    <name evidence="2" type="ORF">NP233_g5792</name>
</gene>
<feature type="compositionally biased region" description="Polar residues" evidence="1">
    <location>
        <begin position="212"/>
        <end position="224"/>
    </location>
</feature>
<organism evidence="2 3">
    <name type="scientific">Leucocoprinus birnbaumii</name>
    <dbReference type="NCBI Taxonomy" id="56174"/>
    <lineage>
        <taxon>Eukaryota</taxon>
        <taxon>Fungi</taxon>
        <taxon>Dikarya</taxon>
        <taxon>Basidiomycota</taxon>
        <taxon>Agaricomycotina</taxon>
        <taxon>Agaricomycetes</taxon>
        <taxon>Agaricomycetidae</taxon>
        <taxon>Agaricales</taxon>
        <taxon>Agaricineae</taxon>
        <taxon>Agaricaceae</taxon>
        <taxon>Leucocoprinus</taxon>
    </lineage>
</organism>
<evidence type="ECO:0000256" key="1">
    <source>
        <dbReference type="SAM" id="MobiDB-lite"/>
    </source>
</evidence>
<accession>A0AAD5YRJ4</accession>
<evidence type="ECO:0000313" key="2">
    <source>
        <dbReference type="EMBL" id="KAJ3568311.1"/>
    </source>
</evidence>